<evidence type="ECO:0000313" key="4">
    <source>
        <dbReference type="Proteomes" id="UP001225356"/>
    </source>
</evidence>
<evidence type="ECO:0000256" key="1">
    <source>
        <dbReference type="SAM" id="MobiDB-lite"/>
    </source>
</evidence>
<sequence>MIRRRPGRGYAVVASIALAFFGTGAHPCRKPSSPSNGVQDGGVRLLVADCPGYVARDFSVIADTGDDGEPVGWSVHNGGWTGSVHDIRVFQDPPEGWRSTGGELTALREGVPYVANVAGSAGNRGLRGRVPFAVEDLAGLKSGEVLTWAGGDKNTKTDRDDFLNGDPDRCTP</sequence>
<evidence type="ECO:0000313" key="3">
    <source>
        <dbReference type="EMBL" id="MDP9845468.1"/>
    </source>
</evidence>
<feature type="chain" id="PRO_5047335695" evidence="2">
    <location>
        <begin position="26"/>
        <end position="172"/>
    </location>
</feature>
<dbReference type="EMBL" id="JAUSQU010000001">
    <property type="protein sequence ID" value="MDP9845468.1"/>
    <property type="molecule type" value="Genomic_DNA"/>
</dbReference>
<comment type="caution">
    <text evidence="3">The sequence shown here is derived from an EMBL/GenBank/DDBJ whole genome shotgun (WGS) entry which is preliminary data.</text>
</comment>
<gene>
    <name evidence="3" type="ORF">J2853_004679</name>
</gene>
<keyword evidence="2" id="KW-0732">Signal</keyword>
<accession>A0ABT9QFD5</accession>
<protein>
    <submittedName>
        <fullName evidence="3">Uncharacterized protein</fullName>
    </submittedName>
</protein>
<evidence type="ECO:0000256" key="2">
    <source>
        <dbReference type="SAM" id="SignalP"/>
    </source>
</evidence>
<feature type="signal peptide" evidence="2">
    <location>
        <begin position="1"/>
        <end position="25"/>
    </location>
</feature>
<feature type="compositionally biased region" description="Basic and acidic residues" evidence="1">
    <location>
        <begin position="153"/>
        <end position="172"/>
    </location>
</feature>
<reference evidence="3 4" key="1">
    <citation type="submission" date="2023-07" db="EMBL/GenBank/DDBJ databases">
        <title>Sequencing the genomes of 1000 actinobacteria strains.</title>
        <authorList>
            <person name="Klenk H.-P."/>
        </authorList>
    </citation>
    <scope>NUCLEOTIDE SEQUENCE [LARGE SCALE GENOMIC DNA]</scope>
    <source>
        <strain evidence="3 4">DSM 46740</strain>
    </source>
</reference>
<dbReference type="RefSeq" id="WP_307561136.1">
    <property type="nucleotide sequence ID" value="NZ_JAUSQU010000001.1"/>
</dbReference>
<name>A0ABT9QFD5_9ACTN</name>
<feature type="region of interest" description="Disordered" evidence="1">
    <location>
        <begin position="150"/>
        <end position="172"/>
    </location>
</feature>
<organism evidence="3 4">
    <name type="scientific">Streptosporangium lutulentum</name>
    <dbReference type="NCBI Taxonomy" id="1461250"/>
    <lineage>
        <taxon>Bacteria</taxon>
        <taxon>Bacillati</taxon>
        <taxon>Actinomycetota</taxon>
        <taxon>Actinomycetes</taxon>
        <taxon>Streptosporangiales</taxon>
        <taxon>Streptosporangiaceae</taxon>
        <taxon>Streptosporangium</taxon>
    </lineage>
</organism>
<keyword evidence="4" id="KW-1185">Reference proteome</keyword>
<proteinExistence type="predicted"/>
<dbReference type="Proteomes" id="UP001225356">
    <property type="component" value="Unassembled WGS sequence"/>
</dbReference>